<feature type="domain" description="E2F/DP family winged-helix DNA-binding" evidence="12">
    <location>
        <begin position="201"/>
        <end position="270"/>
    </location>
</feature>
<dbReference type="Proteomes" id="UP001249851">
    <property type="component" value="Unassembled WGS sequence"/>
</dbReference>
<comment type="similarity">
    <text evidence="2 10">Belongs to the E2F/DP family.</text>
</comment>
<evidence type="ECO:0000256" key="10">
    <source>
        <dbReference type="RuleBase" id="RU003796"/>
    </source>
</evidence>
<dbReference type="GO" id="GO:0045892">
    <property type="term" value="P:negative regulation of DNA-templated transcription"/>
    <property type="evidence" value="ECO:0007669"/>
    <property type="project" value="UniProtKB-ARBA"/>
</dbReference>
<comment type="caution">
    <text evidence="13">The sequence shown here is derived from an EMBL/GenBank/DDBJ whole genome shotgun (WGS) entry which is preliminary data.</text>
</comment>
<dbReference type="InterPro" id="IPR003316">
    <property type="entry name" value="E2F_WHTH_DNA-bd_dom"/>
</dbReference>
<dbReference type="EMBL" id="JARQWQ010000024">
    <property type="protein sequence ID" value="KAK2563768.1"/>
    <property type="molecule type" value="Genomic_DNA"/>
</dbReference>
<evidence type="ECO:0000256" key="5">
    <source>
        <dbReference type="ARBA" id="ARBA00023125"/>
    </source>
</evidence>
<feature type="region of interest" description="Disordered" evidence="11">
    <location>
        <begin position="555"/>
        <end position="576"/>
    </location>
</feature>
<feature type="compositionally biased region" description="Basic and acidic residues" evidence="11">
    <location>
        <begin position="296"/>
        <end position="310"/>
    </location>
</feature>
<evidence type="ECO:0000256" key="9">
    <source>
        <dbReference type="ARBA" id="ARBA00023306"/>
    </source>
</evidence>
<keyword evidence="9" id="KW-0131">Cell cycle</keyword>
<dbReference type="InterPro" id="IPR015633">
    <property type="entry name" value="E2F"/>
</dbReference>
<protein>
    <submittedName>
        <fullName evidence="13">Transcription factor E2F7</fullName>
    </submittedName>
</protein>
<evidence type="ECO:0000313" key="13">
    <source>
        <dbReference type="EMBL" id="KAK2563768.1"/>
    </source>
</evidence>
<keyword evidence="8 10" id="KW-0539">Nucleus</keyword>
<feature type="region of interest" description="Disordered" evidence="11">
    <location>
        <begin position="348"/>
        <end position="368"/>
    </location>
</feature>
<dbReference type="InterPro" id="IPR036390">
    <property type="entry name" value="WH_DNA-bd_sf"/>
</dbReference>
<dbReference type="GO" id="GO:0000981">
    <property type="term" value="F:DNA-binding transcription factor activity, RNA polymerase II-specific"/>
    <property type="evidence" value="ECO:0007669"/>
    <property type="project" value="TreeGrafter"/>
</dbReference>
<dbReference type="GO" id="GO:0090575">
    <property type="term" value="C:RNA polymerase II transcription regulator complex"/>
    <property type="evidence" value="ECO:0007669"/>
    <property type="project" value="TreeGrafter"/>
</dbReference>
<evidence type="ECO:0000256" key="11">
    <source>
        <dbReference type="SAM" id="MobiDB-lite"/>
    </source>
</evidence>
<evidence type="ECO:0000313" key="14">
    <source>
        <dbReference type="Proteomes" id="UP001249851"/>
    </source>
</evidence>
<gene>
    <name evidence="13" type="ORF">P5673_012770</name>
</gene>
<proteinExistence type="inferred from homology"/>
<dbReference type="SUPFAM" id="SSF46785">
    <property type="entry name" value="Winged helix' DNA-binding domain"/>
    <property type="match status" value="2"/>
</dbReference>
<accession>A0AAD9QM42</accession>
<evidence type="ECO:0000256" key="7">
    <source>
        <dbReference type="ARBA" id="ARBA00023163"/>
    </source>
</evidence>
<feature type="compositionally biased region" description="Basic and acidic residues" evidence="11">
    <location>
        <begin position="562"/>
        <end position="576"/>
    </location>
</feature>
<feature type="compositionally biased region" description="Polar residues" evidence="11">
    <location>
        <begin position="105"/>
        <end position="116"/>
    </location>
</feature>
<evidence type="ECO:0000256" key="3">
    <source>
        <dbReference type="ARBA" id="ARBA00022491"/>
    </source>
</evidence>
<evidence type="ECO:0000256" key="8">
    <source>
        <dbReference type="ARBA" id="ARBA00023242"/>
    </source>
</evidence>
<dbReference type="PANTHER" id="PTHR12081">
    <property type="entry name" value="TRANSCRIPTION FACTOR E2F"/>
    <property type="match status" value="1"/>
</dbReference>
<dbReference type="SMART" id="SM01372">
    <property type="entry name" value="E2F_TDP"/>
    <property type="match status" value="2"/>
</dbReference>
<keyword evidence="4 10" id="KW-0805">Transcription regulation</keyword>
<dbReference type="AlphaFoldDB" id="A0AAD9QM42"/>
<feature type="region of interest" description="Disordered" evidence="11">
    <location>
        <begin position="92"/>
        <end position="122"/>
    </location>
</feature>
<reference evidence="13" key="1">
    <citation type="journal article" date="2023" name="G3 (Bethesda)">
        <title>Whole genome assembly and annotation of the endangered Caribbean coral Acropora cervicornis.</title>
        <authorList>
            <person name="Selwyn J.D."/>
            <person name="Vollmer S.V."/>
        </authorList>
    </citation>
    <scope>NUCLEOTIDE SEQUENCE</scope>
    <source>
        <strain evidence="13">K2</strain>
    </source>
</reference>
<dbReference type="GO" id="GO:0000978">
    <property type="term" value="F:RNA polymerase II cis-regulatory region sequence-specific DNA binding"/>
    <property type="evidence" value="ECO:0007669"/>
    <property type="project" value="InterPro"/>
</dbReference>
<sequence>MESNQFLLTPQVWETRDEQMNQDVRDCDDTVSEYDGPLQPNQLVRYPSLAELTTIATNCEGACVVSETLPRKVKTSMPAPKAEDCRYQVTSPWNQDVPATPPKADNSTKMSSNQSGDDPLTPTANLKMLVSAASPIIRDRETKKRELFPGQNSNTFEALHAAALNSLVSNSNRTYTLENESCSNENSLPVGSGENKITVSRKDKSLGLLCQKFLSKYPEYPKVNESIEIGLDDVARDLSVERRRIYDIVNVLESVEVISRYAKNRYMWHGKSRLPNTLIKLRNCAKSQGFKLKSSIGEKETNSKDKENKKEKAKKNQIARLSAKWPLILPKNPNTSNQLARSFTVQDQNLMPPPSTLENKSNTGNSKRTKCKADAINDYCRKDKSLGVLSQKFLMLFLVAELRFKTGYVTLEDAANVLIGEEEEGQTKYKTKVRRLYDIANILSSLQLIEKVHIHSIQTGRKPGFRWIGIDPNKLELVAYTQEKIQNSPTAKRLRTKNTDGEEIKKGPSLCDNPGSRVFTVVRVLGSIQCIQGSIPGTGFKCALSAVGRLIKRRPSQQQIRARSEDSDTKKCKLPRSRSERILGTKSKAFFENEDDGFSVHEITNSFGADPSSGSPTEAKFRAELQKLHQQYPNHILFNCELRTEVLLHFAYN</sequence>
<dbReference type="FunFam" id="1.10.10.10:FF:000100">
    <property type="entry name" value="E2F transcription factor 8"/>
    <property type="match status" value="1"/>
</dbReference>
<reference evidence="13" key="2">
    <citation type="journal article" date="2023" name="Science">
        <title>Genomic signatures of disease resistance in endangered staghorn corals.</title>
        <authorList>
            <person name="Vollmer S.V."/>
            <person name="Selwyn J.D."/>
            <person name="Despard B.A."/>
            <person name="Roesel C.L."/>
        </authorList>
    </citation>
    <scope>NUCLEOTIDE SEQUENCE</scope>
    <source>
        <strain evidence="13">K2</strain>
    </source>
</reference>
<name>A0AAD9QM42_ACRCE</name>
<keyword evidence="3" id="KW-0678">Repressor</keyword>
<keyword evidence="14" id="KW-1185">Reference proteome</keyword>
<comment type="subcellular location">
    <subcellularLocation>
        <location evidence="1 10">Nucleus</location>
    </subcellularLocation>
</comment>
<feature type="domain" description="E2F/DP family winged-helix DNA-binding" evidence="12">
    <location>
        <begin position="381"/>
        <end position="469"/>
    </location>
</feature>
<evidence type="ECO:0000259" key="12">
    <source>
        <dbReference type="SMART" id="SM01372"/>
    </source>
</evidence>
<organism evidence="13 14">
    <name type="scientific">Acropora cervicornis</name>
    <name type="common">Staghorn coral</name>
    <dbReference type="NCBI Taxonomy" id="6130"/>
    <lineage>
        <taxon>Eukaryota</taxon>
        <taxon>Metazoa</taxon>
        <taxon>Cnidaria</taxon>
        <taxon>Anthozoa</taxon>
        <taxon>Hexacorallia</taxon>
        <taxon>Scleractinia</taxon>
        <taxon>Astrocoeniina</taxon>
        <taxon>Acroporidae</taxon>
        <taxon>Acropora</taxon>
    </lineage>
</organism>
<evidence type="ECO:0000256" key="4">
    <source>
        <dbReference type="ARBA" id="ARBA00023015"/>
    </source>
</evidence>
<evidence type="ECO:0000256" key="6">
    <source>
        <dbReference type="ARBA" id="ARBA00023159"/>
    </source>
</evidence>
<dbReference type="Gene3D" id="1.10.10.10">
    <property type="entry name" value="Winged helix-like DNA-binding domain superfamily/Winged helix DNA-binding domain"/>
    <property type="match status" value="2"/>
</dbReference>
<dbReference type="FunFam" id="1.10.10.10:FF:000073">
    <property type="entry name" value="E2F transcription factor 8"/>
    <property type="match status" value="1"/>
</dbReference>
<keyword evidence="5 10" id="KW-0238">DNA-binding</keyword>
<dbReference type="PANTHER" id="PTHR12081:SF7">
    <property type="entry name" value="TRANSCRIPTION FACTOR EFL-3"/>
    <property type="match status" value="1"/>
</dbReference>
<keyword evidence="6" id="KW-0010">Activator</keyword>
<evidence type="ECO:0000256" key="1">
    <source>
        <dbReference type="ARBA" id="ARBA00004123"/>
    </source>
</evidence>
<evidence type="ECO:0000256" key="2">
    <source>
        <dbReference type="ARBA" id="ARBA00010940"/>
    </source>
</evidence>
<keyword evidence="7 10" id="KW-0804">Transcription</keyword>
<feature type="region of interest" description="Disordered" evidence="11">
    <location>
        <begin position="296"/>
        <end position="316"/>
    </location>
</feature>
<feature type="compositionally biased region" description="Polar residues" evidence="11">
    <location>
        <begin position="356"/>
        <end position="366"/>
    </location>
</feature>
<dbReference type="Pfam" id="PF02319">
    <property type="entry name" value="WHD_E2F_TDP"/>
    <property type="match status" value="2"/>
</dbReference>
<dbReference type="InterPro" id="IPR036388">
    <property type="entry name" value="WH-like_DNA-bd_sf"/>
</dbReference>